<dbReference type="InterPro" id="IPR000836">
    <property type="entry name" value="PRTase_dom"/>
</dbReference>
<dbReference type="InterPro" id="IPR036412">
    <property type="entry name" value="HAD-like_sf"/>
</dbReference>
<dbReference type="SUPFAM" id="SSF52540">
    <property type="entry name" value="P-loop containing nucleoside triphosphate hydrolases"/>
    <property type="match status" value="1"/>
</dbReference>
<dbReference type="Gene3D" id="3.40.50.2020">
    <property type="match status" value="1"/>
</dbReference>
<feature type="domain" description="Phosphoribosyltransferase" evidence="1">
    <location>
        <begin position="486"/>
        <end position="680"/>
    </location>
</feature>
<reference evidence="2 3" key="1">
    <citation type="submission" date="2024-07" db="EMBL/GenBank/DDBJ databases">
        <title>Section-level genome sequencing and comparative genomics of Aspergillus sections Usti and Cavernicolus.</title>
        <authorList>
            <consortium name="Lawrence Berkeley National Laboratory"/>
            <person name="Nybo J.L."/>
            <person name="Vesth T.C."/>
            <person name="Theobald S."/>
            <person name="Frisvad J.C."/>
            <person name="Larsen T.O."/>
            <person name="Kjaerboelling I."/>
            <person name="Rothschild-Mancinelli K."/>
            <person name="Lyhne E.K."/>
            <person name="Kogle M.E."/>
            <person name="Barry K."/>
            <person name="Clum A."/>
            <person name="Na H."/>
            <person name="Ledsgaard L."/>
            <person name="Lin J."/>
            <person name="Lipzen A."/>
            <person name="Kuo A."/>
            <person name="Riley R."/>
            <person name="Mondo S."/>
            <person name="LaButti K."/>
            <person name="Haridas S."/>
            <person name="Pangalinan J."/>
            <person name="Salamov A.A."/>
            <person name="Simmons B.A."/>
            <person name="Magnuson J.K."/>
            <person name="Chen J."/>
            <person name="Drula E."/>
            <person name="Henrissat B."/>
            <person name="Wiebenga A."/>
            <person name="Lubbers R.J."/>
            <person name="Gomes A.C."/>
            <person name="Makela M.R."/>
            <person name="Stajich J."/>
            <person name="Grigoriev I.V."/>
            <person name="Mortensen U.H."/>
            <person name="De vries R.P."/>
            <person name="Baker S.E."/>
            <person name="Andersen M.R."/>
        </authorList>
    </citation>
    <scope>NUCLEOTIDE SEQUENCE [LARGE SCALE GENOMIC DNA]</scope>
    <source>
        <strain evidence="2 3">CBS 600.67</strain>
    </source>
</reference>
<evidence type="ECO:0000313" key="3">
    <source>
        <dbReference type="Proteomes" id="UP001610335"/>
    </source>
</evidence>
<comment type="caution">
    <text evidence="2">The sequence shown here is derived from an EMBL/GenBank/DDBJ whole genome shotgun (WGS) entry which is preliminary data.</text>
</comment>
<dbReference type="Pfam" id="PF12710">
    <property type="entry name" value="HAD"/>
    <property type="match status" value="1"/>
</dbReference>
<dbReference type="Proteomes" id="UP001610335">
    <property type="component" value="Unassembled WGS sequence"/>
</dbReference>
<dbReference type="Pfam" id="PF14681">
    <property type="entry name" value="UPRTase"/>
    <property type="match status" value="1"/>
</dbReference>
<sequence length="684" mass="75977">MKPKVFPESTNGFHPANLADVLCAPRVIGLYGIPGAGKTFLLDQLKEELGQELFEYYEGSDVIQSMVPGGLDAFHELAEVTKTHFRQRAIDSIKYKCAQSGKTGIVTGHFMFWSEGAEAGMRVYTQNDLNTYTHVLYINTPPEVMAQRCMRDSKKDRLSLSLQHLRRWQEAEIEELRGLCRHHNILFSTVYPNLIDKLSELILDFQRHSEDYNLSIAEQYLDEAISPEYDKLETVLFMDADKTLTAKDTGALFWGKLTQPEDEDNPLRALFSSQLGYSYTAFRQAMLIYEETTNDSEFNVLCEDVALQTAVYPEFVTLLRLVGRYSHICPVIVTCGLRCIWEKIMIKEGLSTTVKILGGGRIADKFVVTPSVKRAMATRVQSIHEAYTWAFGDSPLDLPMMAVANEAIVVVGEEQFRSKSMDRELLAAIDKDGLRARQALLPSNCPLRLDTAKLPVVDLTGDGLVKLVVQHRNPPGGLQIVHATCSNAARLLTTPMRDAAISGPDLRDAHFETGAFLARKYVSELIGLEELTMCHVQAYNTTGHRLLGEKRTLIVALMRGGGPMALGVSKVFKEAMFLHASQPDDVKRHHLKGIVTVILVDSVINNGDTIVKFVQSIRRLHAAICIVVVAGVVQDQAVSGCSPIRALARSSQLTIVALRVSANKYTGRGNTDTGNRLFNTPHLP</sequence>
<evidence type="ECO:0000259" key="1">
    <source>
        <dbReference type="Pfam" id="PF14681"/>
    </source>
</evidence>
<dbReference type="InterPro" id="IPR050582">
    <property type="entry name" value="HAD-like_SerB"/>
</dbReference>
<evidence type="ECO:0000313" key="2">
    <source>
        <dbReference type="EMBL" id="KAL2818252.1"/>
    </source>
</evidence>
<dbReference type="Pfam" id="PF13207">
    <property type="entry name" value="AAA_17"/>
    <property type="match status" value="1"/>
</dbReference>
<protein>
    <submittedName>
        <fullName evidence="2">Uracil phosphoribosyltransferase-domain-containing protein</fullName>
    </submittedName>
</protein>
<keyword evidence="2" id="KW-0328">Glycosyltransferase</keyword>
<dbReference type="PANTHER" id="PTHR43344">
    <property type="entry name" value="PHOSPHOSERINE PHOSPHATASE"/>
    <property type="match status" value="1"/>
</dbReference>
<dbReference type="CDD" id="cd06223">
    <property type="entry name" value="PRTases_typeI"/>
    <property type="match status" value="1"/>
</dbReference>
<proteinExistence type="predicted"/>
<dbReference type="Gene3D" id="3.40.50.300">
    <property type="entry name" value="P-loop containing nucleotide triphosphate hydrolases"/>
    <property type="match status" value="1"/>
</dbReference>
<dbReference type="Gene3D" id="3.40.50.1000">
    <property type="entry name" value="HAD superfamily/HAD-like"/>
    <property type="match status" value="1"/>
</dbReference>
<dbReference type="SUPFAM" id="SSF56784">
    <property type="entry name" value="HAD-like"/>
    <property type="match status" value="1"/>
</dbReference>
<keyword evidence="2" id="KW-0808">Transferase</keyword>
<organism evidence="2 3">
    <name type="scientific">Aspergillus cavernicola</name>
    <dbReference type="NCBI Taxonomy" id="176166"/>
    <lineage>
        <taxon>Eukaryota</taxon>
        <taxon>Fungi</taxon>
        <taxon>Dikarya</taxon>
        <taxon>Ascomycota</taxon>
        <taxon>Pezizomycotina</taxon>
        <taxon>Eurotiomycetes</taxon>
        <taxon>Eurotiomycetidae</taxon>
        <taxon>Eurotiales</taxon>
        <taxon>Aspergillaceae</taxon>
        <taxon>Aspergillus</taxon>
        <taxon>Aspergillus subgen. Nidulantes</taxon>
    </lineage>
</organism>
<accession>A0ABR4HSB3</accession>
<keyword evidence="3" id="KW-1185">Reference proteome</keyword>
<dbReference type="InterPro" id="IPR027417">
    <property type="entry name" value="P-loop_NTPase"/>
</dbReference>
<name>A0ABR4HSB3_9EURO</name>
<dbReference type="SUPFAM" id="SSF53271">
    <property type="entry name" value="PRTase-like"/>
    <property type="match status" value="1"/>
</dbReference>
<dbReference type="PANTHER" id="PTHR43344:SF20">
    <property type="entry name" value="URACIL PHOSPHORIBOSYLTRANSFERASE"/>
    <property type="match status" value="1"/>
</dbReference>
<dbReference type="EMBL" id="JBFXLS010000085">
    <property type="protein sequence ID" value="KAL2818252.1"/>
    <property type="molecule type" value="Genomic_DNA"/>
</dbReference>
<gene>
    <name evidence="2" type="ORF">BDW59DRAFT_175226</name>
</gene>
<dbReference type="InterPro" id="IPR029057">
    <property type="entry name" value="PRTase-like"/>
</dbReference>
<dbReference type="GO" id="GO:0016757">
    <property type="term" value="F:glycosyltransferase activity"/>
    <property type="evidence" value="ECO:0007669"/>
    <property type="project" value="UniProtKB-KW"/>
</dbReference>
<dbReference type="InterPro" id="IPR023214">
    <property type="entry name" value="HAD_sf"/>
</dbReference>